<protein>
    <submittedName>
        <fullName evidence="3">Uncharacterized protein</fullName>
    </submittedName>
</protein>
<comment type="caution">
    <text evidence="3">The sequence shown here is derived from an EMBL/GenBank/DDBJ whole genome shotgun (WGS) entry which is preliminary data.</text>
</comment>
<reference evidence="3" key="2">
    <citation type="submission" date="2020-11" db="EMBL/GenBank/DDBJ databases">
        <authorList>
            <person name="Cecchin M."/>
            <person name="Marcolungo L."/>
            <person name="Rossato M."/>
            <person name="Girolomoni L."/>
            <person name="Cosentino E."/>
            <person name="Cuine S."/>
            <person name="Li-Beisson Y."/>
            <person name="Delledonne M."/>
            <person name="Ballottari M."/>
        </authorList>
    </citation>
    <scope>NUCLEOTIDE SEQUENCE</scope>
    <source>
        <strain evidence="3">211/11P</strain>
        <tissue evidence="3">Whole cell</tissue>
    </source>
</reference>
<name>A0A9D4TK35_CHLVU</name>
<gene>
    <name evidence="3" type="ORF">D9Q98_006347</name>
</gene>
<dbReference type="OrthoDB" id="544488at2759"/>
<evidence type="ECO:0000313" key="4">
    <source>
        <dbReference type="Proteomes" id="UP001055712"/>
    </source>
</evidence>
<accession>A0A9D4TK35</accession>
<dbReference type="AlphaFoldDB" id="A0A9D4TK35"/>
<evidence type="ECO:0000256" key="1">
    <source>
        <dbReference type="ARBA" id="ARBA00023054"/>
    </source>
</evidence>
<keyword evidence="4" id="KW-1185">Reference proteome</keyword>
<dbReference type="PANTHER" id="PTHR21549">
    <property type="entry name" value="MUTATED IN BLADDER CANCER 1"/>
    <property type="match status" value="1"/>
</dbReference>
<feature type="compositionally biased region" description="Low complexity" evidence="2">
    <location>
        <begin position="471"/>
        <end position="481"/>
    </location>
</feature>
<sequence length="595" mass="63355">MRRQLPVDLRVGHVDVLEKANKLEAFLTQKLASGQQQQARVAWLIAHHRLEQEAADCEGSLQACSAELLLACSALEEPAIDVLQQEGSAVAAIPHVLAAAAAVTDLLAARGGASPRSLHNMWQQLQAVDLALQEELRSIDCATVRQLGQAHQQFAAACQAPASNSAEPAFLESLRLLCNQHTLASEDCKEQLLAQAEAEERRHMLALKQHKAAWSAFQDSARASLATRSPASSCHSTADGNCCSDGLAEESSSGVTAHGTADGWAADEQSVFVHALHACLAPGAGGRRALLQQMAALLPSRSQEEVCAHLQWHRDEGRRRSAVKHCEAAWRHEQAAVQAAAAQLLAESEACLLASVQGLVLQLEAEASCMLSAAAVAKQRQAQEAGEVAEVQHRLPVAVAAAAKQAAQRNAAADYRSRMAQLLADHKSQLQAQAAAASAKQQAAAAASAKEAAAAAAAGRQRTQHRRQMLEQKAAARQQQATRRELRRQQQEEELQALCLQVAPLVARDACRARAATESSAAAAAVAEKRHGVFAAALSFTNDQLLADQRLKVYEALRALALHTTPAGRQAVAAARPSGPLRADMLTSEQRRGLL</sequence>
<proteinExistence type="predicted"/>
<dbReference type="EMBL" id="SIDB01000009">
    <property type="protein sequence ID" value="KAI3427957.1"/>
    <property type="molecule type" value="Genomic_DNA"/>
</dbReference>
<keyword evidence="1" id="KW-0175">Coiled coil</keyword>
<reference evidence="3" key="1">
    <citation type="journal article" date="2019" name="Plant J.">
        <title>Chlorella vulgaris genome assembly and annotation reveals the molecular basis for metabolic acclimation to high light conditions.</title>
        <authorList>
            <person name="Cecchin M."/>
            <person name="Marcolungo L."/>
            <person name="Rossato M."/>
            <person name="Girolomoni L."/>
            <person name="Cosentino E."/>
            <person name="Cuine S."/>
            <person name="Li-Beisson Y."/>
            <person name="Delledonne M."/>
            <person name="Ballottari M."/>
        </authorList>
    </citation>
    <scope>NUCLEOTIDE SEQUENCE</scope>
    <source>
        <strain evidence="3">211/11P</strain>
    </source>
</reference>
<evidence type="ECO:0000256" key="2">
    <source>
        <dbReference type="SAM" id="MobiDB-lite"/>
    </source>
</evidence>
<evidence type="ECO:0000313" key="3">
    <source>
        <dbReference type="EMBL" id="KAI3427957.1"/>
    </source>
</evidence>
<dbReference type="Proteomes" id="UP001055712">
    <property type="component" value="Unassembled WGS sequence"/>
</dbReference>
<dbReference type="InterPro" id="IPR039902">
    <property type="entry name" value="CCDC148/CCDC112"/>
</dbReference>
<feature type="region of interest" description="Disordered" evidence="2">
    <location>
        <begin position="456"/>
        <end position="488"/>
    </location>
</feature>
<dbReference type="PANTHER" id="PTHR21549:SF1">
    <property type="entry name" value="COILED-COIL DOMAIN-CONTAINING PROTEIN 148"/>
    <property type="match status" value="1"/>
</dbReference>
<organism evidence="3 4">
    <name type="scientific">Chlorella vulgaris</name>
    <name type="common">Green alga</name>
    <dbReference type="NCBI Taxonomy" id="3077"/>
    <lineage>
        <taxon>Eukaryota</taxon>
        <taxon>Viridiplantae</taxon>
        <taxon>Chlorophyta</taxon>
        <taxon>core chlorophytes</taxon>
        <taxon>Trebouxiophyceae</taxon>
        <taxon>Chlorellales</taxon>
        <taxon>Chlorellaceae</taxon>
        <taxon>Chlorella clade</taxon>
        <taxon>Chlorella</taxon>
    </lineage>
</organism>